<feature type="domain" description="Peptidase S53" evidence="9">
    <location>
        <begin position="234"/>
        <end position="613"/>
    </location>
</feature>
<keyword evidence="11" id="KW-1185">Reference proteome</keyword>
<organism evidence="10 11">
    <name type="scientific">Metallococcus carri</name>
    <dbReference type="NCBI Taxonomy" id="1656884"/>
    <lineage>
        <taxon>Bacteria</taxon>
        <taxon>Bacillati</taxon>
        <taxon>Actinomycetota</taxon>
        <taxon>Actinomycetes</taxon>
        <taxon>Micrococcales</taxon>
        <taxon>Dermacoccaceae</taxon>
        <taxon>Metallococcus</taxon>
    </lineage>
</organism>
<evidence type="ECO:0000313" key="11">
    <source>
        <dbReference type="Proteomes" id="UP000744769"/>
    </source>
</evidence>
<evidence type="ECO:0000256" key="3">
    <source>
        <dbReference type="ARBA" id="ARBA00022723"/>
    </source>
</evidence>
<dbReference type="InterPro" id="IPR050819">
    <property type="entry name" value="Tripeptidyl-peptidase_I"/>
</dbReference>
<evidence type="ECO:0000256" key="2">
    <source>
        <dbReference type="ARBA" id="ARBA00022670"/>
    </source>
</evidence>
<keyword evidence="4" id="KW-0378">Hydrolase</keyword>
<evidence type="ECO:0000256" key="7">
    <source>
        <dbReference type="ARBA" id="ARBA00023145"/>
    </source>
</evidence>
<accession>A0A967B3F3</accession>
<dbReference type="RefSeq" id="WP_166198366.1">
    <property type="nucleotide sequence ID" value="NZ_JAAOIV010000013.1"/>
</dbReference>
<dbReference type="CDD" id="cd11377">
    <property type="entry name" value="Pro-peptidase_S53"/>
    <property type="match status" value="1"/>
</dbReference>
<keyword evidence="6" id="KW-0106">Calcium</keyword>
<dbReference type="InterPro" id="IPR030400">
    <property type="entry name" value="Sedolisin_dom"/>
</dbReference>
<keyword evidence="7" id="KW-0865">Zymogen</keyword>
<dbReference type="Pfam" id="PF09286">
    <property type="entry name" value="Pro-kuma_activ"/>
    <property type="match status" value="1"/>
</dbReference>
<dbReference type="PANTHER" id="PTHR14218">
    <property type="entry name" value="PROTEASE S8 TRIPEPTIDYL PEPTIDASE I CLN2"/>
    <property type="match status" value="1"/>
</dbReference>
<feature type="chain" id="PRO_5037539624" description="Peptidase S53 domain-containing protein" evidence="8">
    <location>
        <begin position="28"/>
        <end position="613"/>
    </location>
</feature>
<dbReference type="SUPFAM" id="SSF54897">
    <property type="entry name" value="Protease propeptides/inhibitors"/>
    <property type="match status" value="1"/>
</dbReference>
<protein>
    <recommendedName>
        <fullName evidence="9">Peptidase S53 domain-containing protein</fullName>
    </recommendedName>
</protein>
<dbReference type="InterPro" id="IPR015366">
    <property type="entry name" value="S53_propep"/>
</dbReference>
<gene>
    <name evidence="10" type="ORF">G9U51_15940</name>
</gene>
<evidence type="ECO:0000259" key="9">
    <source>
        <dbReference type="PROSITE" id="PS51695"/>
    </source>
</evidence>
<dbReference type="Gene3D" id="3.40.50.200">
    <property type="entry name" value="Peptidase S8/S53 domain"/>
    <property type="match status" value="1"/>
</dbReference>
<comment type="caution">
    <text evidence="10">The sequence shown here is derived from an EMBL/GenBank/DDBJ whole genome shotgun (WGS) entry which is preliminary data.</text>
</comment>
<keyword evidence="8" id="KW-0732">Signal</keyword>
<dbReference type="GO" id="GO:0008240">
    <property type="term" value="F:tripeptidyl-peptidase activity"/>
    <property type="evidence" value="ECO:0007669"/>
    <property type="project" value="TreeGrafter"/>
</dbReference>
<dbReference type="SMART" id="SM00944">
    <property type="entry name" value="Pro-kuma_activ"/>
    <property type="match status" value="1"/>
</dbReference>
<dbReference type="GO" id="GO:0046872">
    <property type="term" value="F:metal ion binding"/>
    <property type="evidence" value="ECO:0007669"/>
    <property type="project" value="UniProtKB-KW"/>
</dbReference>
<evidence type="ECO:0000313" key="10">
    <source>
        <dbReference type="EMBL" id="NHN57264.1"/>
    </source>
</evidence>
<keyword evidence="5" id="KW-0720">Serine protease</keyword>
<dbReference type="Proteomes" id="UP000744769">
    <property type="component" value="Unassembled WGS sequence"/>
</dbReference>
<dbReference type="InterPro" id="IPR036852">
    <property type="entry name" value="Peptidase_S8/S53_dom_sf"/>
</dbReference>
<keyword evidence="3" id="KW-0479">Metal-binding</keyword>
<evidence type="ECO:0000256" key="1">
    <source>
        <dbReference type="ARBA" id="ARBA00001913"/>
    </source>
</evidence>
<feature type="signal peptide" evidence="8">
    <location>
        <begin position="1"/>
        <end position="27"/>
    </location>
</feature>
<dbReference type="PANTHER" id="PTHR14218:SF15">
    <property type="entry name" value="TRIPEPTIDYL-PEPTIDASE 1"/>
    <property type="match status" value="1"/>
</dbReference>
<proteinExistence type="predicted"/>
<reference evidence="10" key="1">
    <citation type="submission" date="2020-03" db="EMBL/GenBank/DDBJ databases">
        <title>Draft sequencing of Calidifontibacter sp. DB0510.</title>
        <authorList>
            <person name="Kim D.-U."/>
        </authorList>
    </citation>
    <scope>NUCLEOTIDE SEQUENCE</scope>
    <source>
        <strain evidence="10">DB0510</strain>
    </source>
</reference>
<name>A0A967B3F3_9MICO</name>
<evidence type="ECO:0000256" key="5">
    <source>
        <dbReference type="ARBA" id="ARBA00022825"/>
    </source>
</evidence>
<evidence type="ECO:0000256" key="6">
    <source>
        <dbReference type="ARBA" id="ARBA00022837"/>
    </source>
</evidence>
<evidence type="ECO:0000256" key="8">
    <source>
        <dbReference type="SAM" id="SignalP"/>
    </source>
</evidence>
<dbReference type="GO" id="GO:0004252">
    <property type="term" value="F:serine-type endopeptidase activity"/>
    <property type="evidence" value="ECO:0007669"/>
    <property type="project" value="InterPro"/>
</dbReference>
<dbReference type="PROSITE" id="PS51695">
    <property type="entry name" value="SEDOLISIN"/>
    <property type="match status" value="1"/>
</dbReference>
<dbReference type="EMBL" id="JAAOIV010000013">
    <property type="protein sequence ID" value="NHN57264.1"/>
    <property type="molecule type" value="Genomic_DNA"/>
</dbReference>
<dbReference type="GO" id="GO:0006508">
    <property type="term" value="P:proteolysis"/>
    <property type="evidence" value="ECO:0007669"/>
    <property type="project" value="UniProtKB-KW"/>
</dbReference>
<dbReference type="SUPFAM" id="SSF52743">
    <property type="entry name" value="Subtilisin-like"/>
    <property type="match status" value="1"/>
</dbReference>
<keyword evidence="2" id="KW-0645">Protease</keyword>
<evidence type="ECO:0000256" key="4">
    <source>
        <dbReference type="ARBA" id="ARBA00022801"/>
    </source>
</evidence>
<dbReference type="AlphaFoldDB" id="A0A967B3F3"/>
<comment type="cofactor">
    <cofactor evidence="1">
        <name>Ca(2+)</name>
        <dbReference type="ChEBI" id="CHEBI:29108"/>
    </cofactor>
</comment>
<sequence>MKRTHVMAGVAAVTTAVGLVGTSSASAAGSGNDVRLNNSAVQATGMRQGGALADSAAMQLVFQLPLRNQAQAQAMLARGQVVTPEQYNALFGASPAAVNKVKNWAKKQGYRVTAADAGSGTVTVLTDAGTVNKTLKVTMKRATLNGVRGFAPSQSPAVPASLGVEAVSGLSSLARFKTTPPSRPATTLPRVLAGASPMVGSTACAQYWGQTNYVSTSKWPNRSNVLCGDLNTGGYSPQSIVKMYGMAGAASAKPTLGILLWDNDPNAVPNANQIATKFGYKQLATTQYSTLVDPKNVKMADCESGSKVYPEQNLDVQASHAIAPSANIRYFGAASCYMDDTGAMLQKAVTEHKVSTISMSFGQQENGSVIQAVQSLWNRALNQAALTGISVFASSGDNGGYTTKTVSIPASFPQLTAVGGTSVGLNSTGGRAMTAGWETDFWTQPNPDSTAGIARSGTDFQGAGGGNSRYFAQPNWQKGVVSGTTRALPDVAALADPYTGMTMYANGAPGVTGGTSLASPLVAAMVGASKAITGRKTGNAALSLYKLRGSSALLDTNYAGKAAELLGQDNSGNLLWAAFDANPENYLVTKAGWDNVTGVGEPFGQAFLTGFGG</sequence>